<dbReference type="Gene3D" id="3.20.20.70">
    <property type="entry name" value="Aldolase class I"/>
    <property type="match status" value="1"/>
</dbReference>
<dbReference type="InterPro" id="IPR020624">
    <property type="entry name" value="Schiff_base-form_aldolases_CS"/>
</dbReference>
<sequence length="306" mass="33723">MAFVPYGITPPIITPFREDGSVDYETLAMMSKRLVENGVHGLFPMGTTGEFYAVNDEEFVKILTTVKDAVAGMTTRKGRPIQLFAGCNHITTRGVIHLIHLVEQVGGYDAVSVLTPMFISQTQDELYTYYKTIADSTDMPVILYNNKPKTNVTIAPETVAQLARDCANIVAVKDSTGDMTNSEEYLRLTRDQRDHFNVLMGRDTLIFAALMYGATGAIASCANVAPRITADIYDKWEDGDLAGALEAQYKLAPLRIATNMGTFPQTIKEALVMQGLPVGKCLDPIQELNADQKAKLRKVLEDMDLL</sequence>
<dbReference type="PRINTS" id="PR00146">
    <property type="entry name" value="DHPICSNTHASE"/>
</dbReference>
<evidence type="ECO:0000256" key="2">
    <source>
        <dbReference type="ARBA" id="ARBA00023239"/>
    </source>
</evidence>
<dbReference type="PANTHER" id="PTHR12128:SF66">
    <property type="entry name" value="4-HYDROXY-2-OXOGLUTARATE ALDOLASE, MITOCHONDRIAL"/>
    <property type="match status" value="1"/>
</dbReference>
<comment type="similarity">
    <text evidence="1 4">Belongs to the DapA family.</text>
</comment>
<accession>A0A4R1QYV6</accession>
<reference evidence="7 8" key="1">
    <citation type="submission" date="2019-03" db="EMBL/GenBank/DDBJ databases">
        <title>Genomic Encyclopedia of Type Strains, Phase IV (KMG-IV): sequencing the most valuable type-strain genomes for metagenomic binning, comparative biology and taxonomic classification.</title>
        <authorList>
            <person name="Goeker M."/>
        </authorList>
    </citation>
    <scope>NUCLEOTIDE SEQUENCE [LARGE SCALE GENOMIC DNA]</scope>
    <source>
        <strain evidence="7 8">DSM 100451</strain>
    </source>
</reference>
<keyword evidence="2 4" id="KW-0456">Lyase</keyword>
<feature type="active site" description="Proton donor/acceptor" evidence="5">
    <location>
        <position position="144"/>
    </location>
</feature>
<comment type="caution">
    <text evidence="7">The sequence shown here is derived from an EMBL/GenBank/DDBJ whole genome shotgun (WGS) entry which is preliminary data.</text>
</comment>
<dbReference type="RefSeq" id="WP_058963926.1">
    <property type="nucleotide sequence ID" value="NZ_CABKVM010000016.1"/>
</dbReference>
<dbReference type="PANTHER" id="PTHR12128">
    <property type="entry name" value="DIHYDRODIPICOLINATE SYNTHASE"/>
    <property type="match status" value="1"/>
</dbReference>
<feature type="active site" description="Schiff-base intermediate with substrate" evidence="5">
    <location>
        <position position="173"/>
    </location>
</feature>
<dbReference type="STRING" id="1650663.GCA_001486665_01483"/>
<dbReference type="SMART" id="SM01130">
    <property type="entry name" value="DHDPS"/>
    <property type="match status" value="1"/>
</dbReference>
<evidence type="ECO:0000313" key="8">
    <source>
        <dbReference type="Proteomes" id="UP000295184"/>
    </source>
</evidence>
<proteinExistence type="inferred from homology"/>
<feature type="binding site" evidence="6">
    <location>
        <position position="218"/>
    </location>
    <ligand>
        <name>pyruvate</name>
        <dbReference type="ChEBI" id="CHEBI:15361"/>
    </ligand>
</feature>
<dbReference type="PROSITE" id="PS00665">
    <property type="entry name" value="DHDPS_1"/>
    <property type="match status" value="1"/>
</dbReference>
<evidence type="ECO:0000256" key="6">
    <source>
        <dbReference type="PIRSR" id="PIRSR001365-2"/>
    </source>
</evidence>
<organism evidence="7 8">
    <name type="scientific">Allofournierella massiliensis</name>
    <dbReference type="NCBI Taxonomy" id="1650663"/>
    <lineage>
        <taxon>Bacteria</taxon>
        <taxon>Bacillati</taxon>
        <taxon>Bacillota</taxon>
        <taxon>Clostridia</taxon>
        <taxon>Eubacteriales</taxon>
        <taxon>Oscillospiraceae</taxon>
        <taxon>Allofournierella</taxon>
    </lineage>
</organism>
<gene>
    <name evidence="7" type="ORF">EDD77_10821</name>
</gene>
<dbReference type="OrthoDB" id="9796205at2"/>
<dbReference type="EMBL" id="SLUM01000008">
    <property type="protein sequence ID" value="TCL58154.1"/>
    <property type="molecule type" value="Genomic_DNA"/>
</dbReference>
<evidence type="ECO:0000256" key="4">
    <source>
        <dbReference type="PIRNR" id="PIRNR001365"/>
    </source>
</evidence>
<dbReference type="InterPro" id="IPR002220">
    <property type="entry name" value="DapA-like"/>
</dbReference>
<dbReference type="CDD" id="cd00408">
    <property type="entry name" value="DHDPS-like"/>
    <property type="match status" value="1"/>
</dbReference>
<dbReference type="PIRSF" id="PIRSF001365">
    <property type="entry name" value="DHDPS"/>
    <property type="match status" value="1"/>
</dbReference>
<dbReference type="Proteomes" id="UP000295184">
    <property type="component" value="Unassembled WGS sequence"/>
</dbReference>
<feature type="binding site" evidence="6">
    <location>
        <position position="48"/>
    </location>
    <ligand>
        <name>pyruvate</name>
        <dbReference type="ChEBI" id="CHEBI:15361"/>
    </ligand>
</feature>
<evidence type="ECO:0000256" key="5">
    <source>
        <dbReference type="PIRSR" id="PIRSR001365-1"/>
    </source>
</evidence>
<dbReference type="InterPro" id="IPR013785">
    <property type="entry name" value="Aldolase_TIM"/>
</dbReference>
<dbReference type="SUPFAM" id="SSF51569">
    <property type="entry name" value="Aldolase"/>
    <property type="match status" value="1"/>
</dbReference>
<dbReference type="AlphaFoldDB" id="A0A4R1QYV6"/>
<protein>
    <submittedName>
        <fullName evidence="7">4-hydroxy-tetrahydrodipicolinate synthase</fullName>
    </submittedName>
</protein>
<evidence type="ECO:0000256" key="1">
    <source>
        <dbReference type="ARBA" id="ARBA00007592"/>
    </source>
</evidence>
<keyword evidence="3" id="KW-0704">Schiff base</keyword>
<dbReference type="GO" id="GO:0008840">
    <property type="term" value="F:4-hydroxy-tetrahydrodipicolinate synthase activity"/>
    <property type="evidence" value="ECO:0007669"/>
    <property type="project" value="TreeGrafter"/>
</dbReference>
<dbReference type="Pfam" id="PF00701">
    <property type="entry name" value="DHDPS"/>
    <property type="match status" value="1"/>
</dbReference>
<evidence type="ECO:0000313" key="7">
    <source>
        <dbReference type="EMBL" id="TCL58154.1"/>
    </source>
</evidence>
<evidence type="ECO:0000256" key="3">
    <source>
        <dbReference type="ARBA" id="ARBA00023270"/>
    </source>
</evidence>
<name>A0A4R1QYV6_9FIRM</name>